<dbReference type="HOGENOM" id="CLU_017703_0_0_1"/>
<dbReference type="Proteomes" id="UP000000304">
    <property type="component" value="Chromosome 2R"/>
</dbReference>
<dbReference type="EMBL" id="CM000362">
    <property type="protein sequence ID" value="EDX07730.1"/>
    <property type="molecule type" value="Genomic_DNA"/>
</dbReference>
<evidence type="ECO:0000259" key="8">
    <source>
        <dbReference type="Pfam" id="PF00685"/>
    </source>
</evidence>
<dbReference type="GO" id="GO:0008467">
    <property type="term" value="F:[heparan sulfate]-glucosamine 3-sulfotransferase activity"/>
    <property type="evidence" value="ECO:0007669"/>
    <property type="project" value="TreeGrafter"/>
</dbReference>
<organism evidence="9 10">
    <name type="scientific">Drosophila simulans</name>
    <name type="common">Fruit fly</name>
    <dbReference type="NCBI Taxonomy" id="7240"/>
    <lineage>
        <taxon>Eukaryota</taxon>
        <taxon>Metazoa</taxon>
        <taxon>Ecdysozoa</taxon>
        <taxon>Arthropoda</taxon>
        <taxon>Hexapoda</taxon>
        <taxon>Insecta</taxon>
        <taxon>Pterygota</taxon>
        <taxon>Neoptera</taxon>
        <taxon>Endopterygota</taxon>
        <taxon>Diptera</taxon>
        <taxon>Brachycera</taxon>
        <taxon>Muscomorpha</taxon>
        <taxon>Ephydroidea</taxon>
        <taxon>Drosophilidae</taxon>
        <taxon>Drosophila</taxon>
        <taxon>Sophophora</taxon>
    </lineage>
</organism>
<proteinExistence type="predicted"/>
<dbReference type="InterPro" id="IPR027417">
    <property type="entry name" value="P-loop_NTPase"/>
</dbReference>
<keyword evidence="2" id="KW-0325">Glycoprotein</keyword>
<dbReference type="PANTHER" id="PTHR10605">
    <property type="entry name" value="HEPARAN SULFATE SULFOTRANSFERASE"/>
    <property type="match status" value="1"/>
</dbReference>
<gene>
    <name evidence="9" type="primary">Dsim\GD11407</name>
    <name evidence="9" type="ORF">Dsim_GD11407</name>
</gene>
<keyword evidence="7" id="KW-0472">Membrane</keyword>
<evidence type="ECO:0000256" key="7">
    <source>
        <dbReference type="SAM" id="Phobius"/>
    </source>
</evidence>
<evidence type="ECO:0000313" key="9">
    <source>
        <dbReference type="EMBL" id="EDX07730.1"/>
    </source>
</evidence>
<dbReference type="Pfam" id="PF00685">
    <property type="entry name" value="Sulfotransfer_1"/>
    <property type="match status" value="2"/>
</dbReference>
<dbReference type="FunFam" id="3.40.50.300:FF:002425">
    <property type="entry name" value="Uncharacterized protein, isoform A"/>
    <property type="match status" value="1"/>
</dbReference>
<keyword evidence="7" id="KW-1133">Transmembrane helix</keyword>
<evidence type="ECO:0000313" key="10">
    <source>
        <dbReference type="Proteomes" id="UP000000304"/>
    </source>
</evidence>
<dbReference type="PhylomeDB" id="B4QD25"/>
<dbReference type="FunFam" id="3.40.50.300:FF:002997">
    <property type="entry name" value="Sulfotransferase"/>
    <property type="match status" value="1"/>
</dbReference>
<feature type="domain" description="Sulfotransferase" evidence="8">
    <location>
        <begin position="489"/>
        <end position="591"/>
    </location>
</feature>
<keyword evidence="5" id="KW-1015">Disulfide bond</keyword>
<feature type="binding site" evidence="4">
    <location>
        <begin position="570"/>
        <end position="574"/>
    </location>
    <ligand>
        <name>3'-phosphoadenylyl sulfate</name>
        <dbReference type="ChEBI" id="CHEBI:58339"/>
    </ligand>
</feature>
<feature type="domain" description="Sulfotransferase" evidence="8">
    <location>
        <begin position="247"/>
        <end position="356"/>
    </location>
</feature>
<keyword evidence="10" id="KW-1185">Reference proteome</keyword>
<evidence type="ECO:0000256" key="2">
    <source>
        <dbReference type="ARBA" id="ARBA00023180"/>
    </source>
</evidence>
<reference evidence="9 10" key="1">
    <citation type="journal article" date="2007" name="Nature">
        <title>Evolution of genes and genomes on the Drosophila phylogeny.</title>
        <authorList>
            <consortium name="Drosophila 12 Genomes Consortium"/>
            <person name="Clark A.G."/>
            <person name="Eisen M.B."/>
            <person name="Smith D.R."/>
            <person name="Bergman C.M."/>
            <person name="Oliver B."/>
            <person name="Markow T.A."/>
            <person name="Kaufman T.C."/>
            <person name="Kellis M."/>
            <person name="Gelbart W."/>
            <person name="Iyer V.N."/>
            <person name="Pollard D.A."/>
            <person name="Sackton T.B."/>
            <person name="Larracuente A.M."/>
            <person name="Singh N.D."/>
            <person name="Abad J.P."/>
            <person name="Abt D.N."/>
            <person name="Adryan B."/>
            <person name="Aguade M."/>
            <person name="Akashi H."/>
            <person name="Anderson W.W."/>
            <person name="Aquadro C.F."/>
            <person name="Ardell D.H."/>
            <person name="Arguello R."/>
            <person name="Artieri C.G."/>
            <person name="Barbash D.A."/>
            <person name="Barker D."/>
            <person name="Barsanti P."/>
            <person name="Batterham P."/>
            <person name="Batzoglou S."/>
            <person name="Begun D."/>
            <person name="Bhutkar A."/>
            <person name="Blanco E."/>
            <person name="Bosak S.A."/>
            <person name="Bradley R.K."/>
            <person name="Brand A.D."/>
            <person name="Brent M.R."/>
            <person name="Brooks A.N."/>
            <person name="Brown R.H."/>
            <person name="Butlin R.K."/>
            <person name="Caggese C."/>
            <person name="Calvi B.R."/>
            <person name="Bernardo de Carvalho A."/>
            <person name="Caspi A."/>
            <person name="Castrezana S."/>
            <person name="Celniker S.E."/>
            <person name="Chang J.L."/>
            <person name="Chapple C."/>
            <person name="Chatterji S."/>
            <person name="Chinwalla A."/>
            <person name="Civetta A."/>
            <person name="Clifton S.W."/>
            <person name="Comeron J.M."/>
            <person name="Costello J.C."/>
            <person name="Coyne J.A."/>
            <person name="Daub J."/>
            <person name="David R.G."/>
            <person name="Delcher A.L."/>
            <person name="Delehaunty K."/>
            <person name="Do C.B."/>
            <person name="Ebling H."/>
            <person name="Edwards K."/>
            <person name="Eickbush T."/>
            <person name="Evans J.D."/>
            <person name="Filipski A."/>
            <person name="Findeiss S."/>
            <person name="Freyhult E."/>
            <person name="Fulton L."/>
            <person name="Fulton R."/>
            <person name="Garcia A.C."/>
            <person name="Gardiner A."/>
            <person name="Garfield D.A."/>
            <person name="Garvin B.E."/>
            <person name="Gibson G."/>
            <person name="Gilbert D."/>
            <person name="Gnerre S."/>
            <person name="Godfrey J."/>
            <person name="Good R."/>
            <person name="Gotea V."/>
            <person name="Gravely B."/>
            <person name="Greenberg A.J."/>
            <person name="Griffiths-Jones S."/>
            <person name="Gross S."/>
            <person name="Guigo R."/>
            <person name="Gustafson E.A."/>
            <person name="Haerty W."/>
            <person name="Hahn M.W."/>
            <person name="Halligan D.L."/>
            <person name="Halpern A.L."/>
            <person name="Halter G.M."/>
            <person name="Han M.V."/>
            <person name="Heger A."/>
            <person name="Hillier L."/>
            <person name="Hinrichs A.S."/>
            <person name="Holmes I."/>
            <person name="Hoskins R.A."/>
            <person name="Hubisz M.J."/>
            <person name="Hultmark D."/>
            <person name="Huntley M.A."/>
            <person name="Jaffe D.B."/>
            <person name="Jagadeeshan S."/>
            <person name="Jeck W.R."/>
            <person name="Johnson J."/>
            <person name="Jones C.D."/>
            <person name="Jordan W.C."/>
            <person name="Karpen G.H."/>
            <person name="Kataoka E."/>
            <person name="Keightley P.D."/>
            <person name="Kheradpour P."/>
            <person name="Kirkness E.F."/>
            <person name="Koerich L.B."/>
            <person name="Kristiansen K."/>
            <person name="Kudrna D."/>
            <person name="Kulathinal R.J."/>
            <person name="Kumar S."/>
            <person name="Kwok R."/>
            <person name="Lander E."/>
            <person name="Langley C.H."/>
            <person name="Lapoint R."/>
            <person name="Lazzaro B.P."/>
            <person name="Lee S.J."/>
            <person name="Levesque L."/>
            <person name="Li R."/>
            <person name="Lin C.F."/>
            <person name="Lin M.F."/>
            <person name="Lindblad-Toh K."/>
            <person name="Llopart A."/>
            <person name="Long M."/>
            <person name="Low L."/>
            <person name="Lozovsky E."/>
            <person name="Lu J."/>
            <person name="Luo M."/>
            <person name="Machado C.A."/>
            <person name="Makalowski W."/>
            <person name="Marzo M."/>
            <person name="Matsuda M."/>
            <person name="Matzkin L."/>
            <person name="McAllister B."/>
            <person name="McBride C.S."/>
            <person name="McKernan B."/>
            <person name="McKernan K."/>
            <person name="Mendez-Lago M."/>
            <person name="Minx P."/>
            <person name="Mollenhauer M.U."/>
            <person name="Montooth K."/>
            <person name="Mount S.M."/>
            <person name="Mu X."/>
            <person name="Myers E."/>
            <person name="Negre B."/>
            <person name="Newfeld S."/>
            <person name="Nielsen R."/>
            <person name="Noor M.A."/>
            <person name="O'Grady P."/>
            <person name="Pachter L."/>
            <person name="Papaceit M."/>
            <person name="Parisi M.J."/>
            <person name="Parisi M."/>
            <person name="Parts L."/>
            <person name="Pedersen J.S."/>
            <person name="Pesole G."/>
            <person name="Phillippy A.M."/>
            <person name="Ponting C.P."/>
            <person name="Pop M."/>
            <person name="Porcelli D."/>
            <person name="Powell J.R."/>
            <person name="Prohaska S."/>
            <person name="Pruitt K."/>
            <person name="Puig M."/>
            <person name="Quesneville H."/>
            <person name="Ram K.R."/>
            <person name="Rand D."/>
            <person name="Rasmussen M.D."/>
            <person name="Reed L.K."/>
            <person name="Reenan R."/>
            <person name="Reily A."/>
            <person name="Remington K.A."/>
            <person name="Rieger T.T."/>
            <person name="Ritchie M.G."/>
            <person name="Robin C."/>
            <person name="Rogers Y.H."/>
            <person name="Rohde C."/>
            <person name="Rozas J."/>
            <person name="Rubenfield M.J."/>
            <person name="Ruiz A."/>
            <person name="Russo S."/>
            <person name="Salzberg S.L."/>
            <person name="Sanchez-Gracia A."/>
            <person name="Saranga D.J."/>
            <person name="Sato H."/>
            <person name="Schaeffer S.W."/>
            <person name="Schatz M.C."/>
            <person name="Schlenke T."/>
            <person name="Schwartz R."/>
            <person name="Segarra C."/>
            <person name="Singh R.S."/>
            <person name="Sirot L."/>
            <person name="Sirota M."/>
            <person name="Sisneros N.B."/>
            <person name="Smith C.D."/>
            <person name="Smith T.F."/>
            <person name="Spieth J."/>
            <person name="Stage D.E."/>
            <person name="Stark A."/>
            <person name="Stephan W."/>
            <person name="Strausberg R.L."/>
            <person name="Strempel S."/>
            <person name="Sturgill D."/>
            <person name="Sutton G."/>
            <person name="Sutton G.G."/>
            <person name="Tao W."/>
            <person name="Teichmann S."/>
            <person name="Tobari Y.N."/>
            <person name="Tomimura Y."/>
            <person name="Tsolas J.M."/>
            <person name="Valente V.L."/>
            <person name="Venter E."/>
            <person name="Venter J.C."/>
            <person name="Vicario S."/>
            <person name="Vieira F.G."/>
            <person name="Vilella A.J."/>
            <person name="Villasante A."/>
            <person name="Walenz B."/>
            <person name="Wang J."/>
            <person name="Wasserman M."/>
            <person name="Watts T."/>
            <person name="Wilson D."/>
            <person name="Wilson R.K."/>
            <person name="Wing R.A."/>
            <person name="Wolfner M.F."/>
            <person name="Wong A."/>
            <person name="Wong G.K."/>
            <person name="Wu C.I."/>
            <person name="Wu G."/>
            <person name="Yamamoto D."/>
            <person name="Yang H.P."/>
            <person name="Yang S.P."/>
            <person name="Yorke J.A."/>
            <person name="Yoshida K."/>
            <person name="Zdobnov E."/>
            <person name="Zhang P."/>
            <person name="Zhang Y."/>
            <person name="Zimin A.V."/>
            <person name="Baldwin J."/>
            <person name="Abdouelleil A."/>
            <person name="Abdulkadir J."/>
            <person name="Abebe A."/>
            <person name="Abera B."/>
            <person name="Abreu J."/>
            <person name="Acer S.C."/>
            <person name="Aftuck L."/>
            <person name="Alexander A."/>
            <person name="An P."/>
            <person name="Anderson E."/>
            <person name="Anderson S."/>
            <person name="Arachi H."/>
            <person name="Azer M."/>
            <person name="Bachantsang P."/>
            <person name="Barry A."/>
            <person name="Bayul T."/>
            <person name="Berlin A."/>
            <person name="Bessette D."/>
            <person name="Bloom T."/>
            <person name="Blye J."/>
            <person name="Boguslavskiy L."/>
            <person name="Bonnet C."/>
            <person name="Boukhgalter B."/>
            <person name="Bourzgui I."/>
            <person name="Brown A."/>
            <person name="Cahill P."/>
            <person name="Channer S."/>
            <person name="Cheshatsang Y."/>
            <person name="Chuda L."/>
            <person name="Citroen M."/>
            <person name="Collymore A."/>
            <person name="Cooke P."/>
            <person name="Costello M."/>
            <person name="D'Aco K."/>
            <person name="Daza R."/>
            <person name="De Haan G."/>
            <person name="DeGray S."/>
            <person name="DeMaso C."/>
            <person name="Dhargay N."/>
            <person name="Dooley K."/>
            <person name="Dooley E."/>
            <person name="Doricent M."/>
            <person name="Dorje P."/>
            <person name="Dorjee K."/>
            <person name="Dupes A."/>
            <person name="Elong R."/>
            <person name="Falk J."/>
            <person name="Farina A."/>
            <person name="Faro S."/>
            <person name="Ferguson D."/>
            <person name="Fisher S."/>
            <person name="Foley C.D."/>
            <person name="Franke A."/>
            <person name="Friedrich D."/>
            <person name="Gadbois L."/>
            <person name="Gearin G."/>
            <person name="Gearin C.R."/>
            <person name="Giannoukos G."/>
            <person name="Goode T."/>
            <person name="Graham J."/>
            <person name="Grandbois E."/>
            <person name="Grewal S."/>
            <person name="Gyaltsen K."/>
            <person name="Hafez N."/>
            <person name="Hagos B."/>
            <person name="Hall J."/>
            <person name="Henson C."/>
            <person name="Hollinger A."/>
            <person name="Honan T."/>
            <person name="Huard M.D."/>
            <person name="Hughes L."/>
            <person name="Hurhula B."/>
            <person name="Husby M.E."/>
            <person name="Kamat A."/>
            <person name="Kanga B."/>
            <person name="Kashin S."/>
            <person name="Khazanovich D."/>
            <person name="Kisner P."/>
            <person name="Lance K."/>
            <person name="Lara M."/>
            <person name="Lee W."/>
            <person name="Lennon N."/>
            <person name="Letendre F."/>
            <person name="LeVine R."/>
            <person name="Lipovsky A."/>
            <person name="Liu X."/>
            <person name="Liu J."/>
            <person name="Liu S."/>
            <person name="Lokyitsang T."/>
            <person name="Lokyitsang Y."/>
            <person name="Lubonja R."/>
            <person name="Lui A."/>
            <person name="MacDonald P."/>
            <person name="Magnisalis V."/>
            <person name="Maru K."/>
            <person name="Matthews C."/>
            <person name="McCusker W."/>
            <person name="McDonough S."/>
            <person name="Mehta T."/>
            <person name="Meldrim J."/>
            <person name="Meneus L."/>
            <person name="Mihai O."/>
            <person name="Mihalev A."/>
            <person name="Mihova T."/>
            <person name="Mittelman R."/>
            <person name="Mlenga V."/>
            <person name="Montmayeur A."/>
            <person name="Mulrain L."/>
            <person name="Navidi A."/>
            <person name="Naylor J."/>
            <person name="Negash T."/>
            <person name="Nguyen T."/>
            <person name="Nguyen N."/>
            <person name="Nicol R."/>
            <person name="Norbu C."/>
            <person name="Norbu N."/>
            <person name="Novod N."/>
            <person name="O'Neill B."/>
            <person name="Osman S."/>
            <person name="Markiewicz E."/>
            <person name="Oyono O.L."/>
            <person name="Patti C."/>
            <person name="Phunkhang P."/>
            <person name="Pierre F."/>
            <person name="Priest M."/>
            <person name="Raghuraman S."/>
            <person name="Rege F."/>
            <person name="Reyes R."/>
            <person name="Rise C."/>
            <person name="Rogov P."/>
            <person name="Ross K."/>
            <person name="Ryan E."/>
            <person name="Settipalli S."/>
            <person name="Shea T."/>
            <person name="Sherpa N."/>
            <person name="Shi L."/>
            <person name="Shih D."/>
            <person name="Sparrow T."/>
            <person name="Spaulding J."/>
            <person name="Stalker J."/>
            <person name="Stange-Thomann N."/>
            <person name="Stavropoulos S."/>
            <person name="Stone C."/>
            <person name="Strader C."/>
            <person name="Tesfaye S."/>
            <person name="Thomson T."/>
            <person name="Thoulutsang Y."/>
            <person name="Thoulutsang D."/>
            <person name="Topham K."/>
            <person name="Topping I."/>
            <person name="Tsamla T."/>
            <person name="Vassiliev H."/>
            <person name="Vo A."/>
            <person name="Wangchuk T."/>
            <person name="Wangdi T."/>
            <person name="Weiand M."/>
            <person name="Wilkinson J."/>
            <person name="Wilson A."/>
            <person name="Yadav S."/>
            <person name="Young G."/>
            <person name="Yu Q."/>
            <person name="Zembek L."/>
            <person name="Zhong D."/>
            <person name="Zimmer A."/>
            <person name="Zwirko Z."/>
            <person name="Jaffe D.B."/>
            <person name="Alvarez P."/>
            <person name="Brockman W."/>
            <person name="Butler J."/>
            <person name="Chin C."/>
            <person name="Gnerre S."/>
            <person name="Grabherr M."/>
            <person name="Kleber M."/>
            <person name="Mauceli E."/>
            <person name="MacCallum I."/>
        </authorList>
    </citation>
    <scope>NUCLEOTIDE SEQUENCE [LARGE SCALE GENOMIC DNA]</scope>
    <source>
        <strain evidence="10">white501</strain>
    </source>
</reference>
<dbReference type="AlphaFoldDB" id="B4QD25"/>
<protein>
    <submittedName>
        <fullName evidence="9">GD11407</fullName>
    </submittedName>
</protein>
<feature type="region of interest" description="Disordered" evidence="6">
    <location>
        <begin position="364"/>
        <end position="393"/>
    </location>
</feature>
<name>B4QD25_DROSI</name>
<dbReference type="OMA" id="RSEHFYF"/>
<feature type="binding site" evidence="4">
    <location>
        <position position="347"/>
    </location>
    <ligand>
        <name>3'-phosphoadenylyl sulfate</name>
        <dbReference type="ChEBI" id="CHEBI:58339"/>
    </ligand>
</feature>
<dbReference type="InterPro" id="IPR000863">
    <property type="entry name" value="Sulfotransferase_dom"/>
</dbReference>
<feature type="binding site" evidence="4">
    <location>
        <begin position="256"/>
        <end position="260"/>
    </location>
    <ligand>
        <name>3'-phosphoadenylyl sulfate</name>
        <dbReference type="ChEBI" id="CHEBI:58339"/>
    </ligand>
</feature>
<evidence type="ECO:0000256" key="5">
    <source>
        <dbReference type="PIRSR" id="PIRSR637359-3"/>
    </source>
</evidence>
<dbReference type="PANTHER" id="PTHR10605:SF65">
    <property type="entry name" value="GH20068P"/>
    <property type="match status" value="1"/>
</dbReference>
<dbReference type="SMR" id="B4QD25"/>
<feature type="binding site" evidence="4">
    <location>
        <position position="339"/>
    </location>
    <ligand>
        <name>3'-phosphoadenylyl sulfate</name>
        <dbReference type="ChEBI" id="CHEBI:58339"/>
    </ligand>
</feature>
<dbReference type="Gene3D" id="3.40.50.300">
    <property type="entry name" value="P-loop containing nucleotide triphosphate hydrolases"/>
    <property type="match status" value="2"/>
</dbReference>
<evidence type="ECO:0000256" key="4">
    <source>
        <dbReference type="PIRSR" id="PIRSR637359-2"/>
    </source>
</evidence>
<dbReference type="OrthoDB" id="411451at2759"/>
<keyword evidence="7" id="KW-0812">Transmembrane</keyword>
<keyword evidence="1" id="KW-0808">Transferase</keyword>
<evidence type="ECO:0000256" key="6">
    <source>
        <dbReference type="SAM" id="MobiDB-lite"/>
    </source>
</evidence>
<sequence>MTAAKRRASSSNSSGSSNTSGSSNGNEQHSQQQHLQLQQQQQQHAQPNEYQQLLQHPHHPISNTTTATATLAAATAIAATRSNTTRDSSNIRRHCATAPSNCRWISCEWLPKSAMRPAGPDTSPTDCILVVGVSRPKLAVVFLTVMLISLFLTFHVLYDSAVYNIQAAQAVHERHRLSMTASASALASSSSSSSSSGGSFSFSSSAGGASNHLPVFVKPVPSSNQLSHPMVFPSSRVHFPKTSRRLPQALIIGVRKCGTRALLEMLYLHPRIQKAGGEVHFFDRDENYLKGLEWYRKKMPHSFRGQITIEKSPSYFVSPEVLERVRAMNVSIKLLLIVREPVTRAISDYMQLSSHAATAILPLAEKDPPSPKESSGGGAGGGGAGGGGGSGTAAAKMPTQSLLYAKLQSARGYDNALLGGSGAGAKETKGKTVSSSLVRRQALGSGGGVAGAAMTTTTMSPMASAAQMAAKSFEELAIFPNGTVNEAYRPLSISMYHVHLHRWLEVFPREQLLVVNGDRLIEDPVSQLKRIEAFLGIEHRVNSEHFYFNETKGFYCLRYDNGDRCLRETKGRKHPHVDPVVVSRLRKFFAEYNQRFYELVGEDLGWPEE</sequence>
<feature type="disulfide bond" evidence="5">
    <location>
        <begin position="556"/>
        <end position="565"/>
    </location>
</feature>
<feature type="region of interest" description="Disordered" evidence="6">
    <location>
        <begin position="1"/>
        <end position="47"/>
    </location>
</feature>
<feature type="compositionally biased region" description="Low complexity" evidence="6">
    <location>
        <begin position="9"/>
        <end position="47"/>
    </location>
</feature>
<feature type="compositionally biased region" description="Gly residues" evidence="6">
    <location>
        <begin position="375"/>
        <end position="391"/>
    </location>
</feature>
<evidence type="ECO:0000256" key="3">
    <source>
        <dbReference type="PIRSR" id="PIRSR637359-1"/>
    </source>
</evidence>
<feature type="active site" description="For sulfotransferase activity" evidence="3">
    <location>
        <position position="256"/>
    </location>
</feature>
<dbReference type="STRING" id="7240.B4QD25"/>
<dbReference type="InterPro" id="IPR037359">
    <property type="entry name" value="NST/OST"/>
</dbReference>
<accession>B4QD25</accession>
<feature type="transmembrane region" description="Helical" evidence="7">
    <location>
        <begin position="138"/>
        <end position="158"/>
    </location>
</feature>
<dbReference type="SUPFAM" id="SSF52540">
    <property type="entry name" value="P-loop containing nucleoside triphosphate hydrolases"/>
    <property type="match status" value="1"/>
</dbReference>
<evidence type="ECO:0000256" key="1">
    <source>
        <dbReference type="ARBA" id="ARBA00022679"/>
    </source>
</evidence>
<feature type="binding site" evidence="4">
    <location>
        <position position="555"/>
    </location>
    <ligand>
        <name>3'-phosphoadenylyl sulfate</name>
        <dbReference type="ChEBI" id="CHEBI:58339"/>
    </ligand>
</feature>